<dbReference type="InterPro" id="IPR004613">
    <property type="entry name" value="RNase_J"/>
</dbReference>
<gene>
    <name evidence="9" type="ORF">C7U54_04195</name>
</gene>
<dbReference type="CDD" id="cd07714">
    <property type="entry name" value="RNaseJ_MBL-fold"/>
    <property type="match status" value="1"/>
</dbReference>
<dbReference type="RefSeq" id="WP_107029425.1">
    <property type="nucleotide sequence ID" value="NZ_PYLQ01000004.1"/>
</dbReference>
<dbReference type="InterPro" id="IPR041636">
    <property type="entry name" value="RNase_J_C"/>
</dbReference>
<evidence type="ECO:0000256" key="3">
    <source>
        <dbReference type="ARBA" id="ARBA00022723"/>
    </source>
</evidence>
<dbReference type="Pfam" id="PF00753">
    <property type="entry name" value="Lactamase_B"/>
    <property type="match status" value="1"/>
</dbReference>
<dbReference type="NCBIfam" id="TIGR00649">
    <property type="entry name" value="MG423"/>
    <property type="match status" value="1"/>
</dbReference>
<protein>
    <submittedName>
        <fullName evidence="9">RNase J family beta-CASP ribonuclease</fullName>
    </submittedName>
</protein>
<evidence type="ECO:0000256" key="2">
    <source>
        <dbReference type="ARBA" id="ARBA00022722"/>
    </source>
</evidence>
<keyword evidence="4" id="KW-0378">Hydrolase</keyword>
<keyword evidence="2" id="KW-0540">Nuclease</keyword>
<evidence type="ECO:0000259" key="8">
    <source>
        <dbReference type="SMART" id="SM00849"/>
    </source>
</evidence>
<evidence type="ECO:0000256" key="7">
    <source>
        <dbReference type="ARBA" id="ARBA00022884"/>
    </source>
</evidence>
<dbReference type="InterPro" id="IPR036866">
    <property type="entry name" value="RibonucZ/Hydroxyglut_hydro"/>
</dbReference>
<dbReference type="PANTHER" id="PTHR43694">
    <property type="entry name" value="RIBONUCLEASE J"/>
    <property type="match status" value="1"/>
</dbReference>
<dbReference type="SUPFAM" id="SSF56281">
    <property type="entry name" value="Metallo-hydrolase/oxidoreductase"/>
    <property type="match status" value="1"/>
</dbReference>
<dbReference type="EMBL" id="PYLQ01000004">
    <property type="protein sequence ID" value="PST42480.1"/>
    <property type="molecule type" value="Genomic_DNA"/>
</dbReference>
<dbReference type="InterPro" id="IPR011108">
    <property type="entry name" value="RMMBL"/>
</dbReference>
<dbReference type="Pfam" id="PF22505">
    <property type="entry name" value="RNase_J_b_CASP"/>
    <property type="match status" value="1"/>
</dbReference>
<keyword evidence="5" id="KW-0862">Zinc</keyword>
<dbReference type="GO" id="GO:0046872">
    <property type="term" value="F:metal ion binding"/>
    <property type="evidence" value="ECO:0007669"/>
    <property type="project" value="UniProtKB-KW"/>
</dbReference>
<accession>A0A2T3G4K6</accession>
<dbReference type="InterPro" id="IPR055132">
    <property type="entry name" value="RNase_J_b_CASP"/>
</dbReference>
<dbReference type="InterPro" id="IPR042173">
    <property type="entry name" value="RNase_J_2"/>
</dbReference>
<dbReference type="PANTHER" id="PTHR43694:SF1">
    <property type="entry name" value="RIBONUCLEASE J"/>
    <property type="match status" value="1"/>
</dbReference>
<dbReference type="Pfam" id="PF17770">
    <property type="entry name" value="RNase_J_C"/>
    <property type="match status" value="1"/>
</dbReference>
<name>A0A2T3G4K6_9FIRM</name>
<dbReference type="Gene3D" id="3.10.20.580">
    <property type="match status" value="1"/>
</dbReference>
<keyword evidence="7" id="KW-0694">RNA-binding</keyword>
<dbReference type="SMART" id="SM00849">
    <property type="entry name" value="Lactamase_B"/>
    <property type="match status" value="1"/>
</dbReference>
<dbReference type="Pfam" id="PF07521">
    <property type="entry name" value="RMMBL"/>
    <property type="match status" value="1"/>
</dbReference>
<dbReference type="InterPro" id="IPR001279">
    <property type="entry name" value="Metallo-B-lactamas"/>
</dbReference>
<comment type="caution">
    <text evidence="9">The sequence shown here is derived from an EMBL/GenBank/DDBJ whole genome shotgun (WGS) entry which is preliminary data.</text>
</comment>
<evidence type="ECO:0000256" key="4">
    <source>
        <dbReference type="ARBA" id="ARBA00022801"/>
    </source>
</evidence>
<proteinExistence type="predicted"/>
<feature type="domain" description="Metallo-beta-lactamase" evidence="8">
    <location>
        <begin position="18"/>
        <end position="211"/>
    </location>
</feature>
<evidence type="ECO:0000313" key="10">
    <source>
        <dbReference type="Proteomes" id="UP000240974"/>
    </source>
</evidence>
<dbReference type="Gene3D" id="3.40.50.10710">
    <property type="entry name" value="Metallo-hydrolase/oxidoreductase"/>
    <property type="match status" value="1"/>
</dbReference>
<evidence type="ECO:0000256" key="5">
    <source>
        <dbReference type="ARBA" id="ARBA00022833"/>
    </source>
</evidence>
<sequence length="564" mass="63902">MKKSIIKLMPIGGQAENGKSMYCLEIDDNWFIIDAGYRFPEVDKLGVDVIIPNFDYLKDNKDKIKAIFITHGHDDVMGALPYLLQEVNVPIYTTDLTADLIDQLLQRYMRHSHVSYKYKIKRVNMNATIKVAGVEVDFFPITHSIPGSVGLAFLTDYGYIVYSSEFIIDFGAPERFRCNIQKMMEIGKKGVLALLCESSYSKNDGYTSPNHKLTAKIESIFEDASGRIIISSYAQNAFRTQEIAQLAKKYNRKICFYGRDKYDNTNSLMRIAKNKKKPILDIHPACIGDNNDIQKNKDNDKLVVLLSGGPRRIYHDILDIIDGGDDKLKLQDSDTFIVASPVLPGTEKIANRAINELYKTDTHIHVLKNKELQSMHASEEDIKVLIQILNPKYFVPIKGEYQHFIAASDVAKKMNINDDHIAIVDNGEMITFKDGKLQSYRDSITIEDVMIDGLGIGDVGVKVIDDRNQLQNDGVVIIGMTIDGKTREIVANTDVQTRGFIYLKDSENIVKGIMNIAETELESYKNKTEEDIRDVRQNIKDKVNKYIIKETGKRPVILPVIIEL</sequence>
<keyword evidence="10" id="KW-1185">Reference proteome</keyword>
<dbReference type="GO" id="GO:0003723">
    <property type="term" value="F:RNA binding"/>
    <property type="evidence" value="ECO:0007669"/>
    <property type="project" value="UniProtKB-KW"/>
</dbReference>
<evidence type="ECO:0000256" key="1">
    <source>
        <dbReference type="ARBA" id="ARBA00022490"/>
    </source>
</evidence>
<dbReference type="Gene3D" id="3.60.15.10">
    <property type="entry name" value="Ribonuclease Z/Hydroxyacylglutathione hydrolase-like"/>
    <property type="match status" value="1"/>
</dbReference>
<keyword evidence="3" id="KW-0479">Metal-binding</keyword>
<evidence type="ECO:0000313" key="9">
    <source>
        <dbReference type="EMBL" id="PST42480.1"/>
    </source>
</evidence>
<keyword evidence="1" id="KW-0963">Cytoplasm</keyword>
<reference evidence="9 10" key="1">
    <citation type="journal article" date="2019" name="Int. J. Syst. Evol. Microbiol.">
        <title>Faecalibacillus intestinalis gen. nov., sp. nov. and Faecalibacillus faecis sp. nov., isolated from human faeces.</title>
        <authorList>
            <person name="Seo B."/>
            <person name="Jeon K."/>
            <person name="Baek I."/>
            <person name="Lee Y.M."/>
            <person name="Baek K."/>
            <person name="Ko G."/>
        </authorList>
    </citation>
    <scope>NUCLEOTIDE SEQUENCE [LARGE SCALE GENOMIC DNA]</scope>
    <source>
        <strain evidence="9 10">SNUG30099</strain>
    </source>
</reference>
<organism evidence="9 10">
    <name type="scientific">Faecalibacillus intestinalis</name>
    <dbReference type="NCBI Taxonomy" id="1982626"/>
    <lineage>
        <taxon>Bacteria</taxon>
        <taxon>Bacillati</taxon>
        <taxon>Bacillota</taxon>
        <taxon>Erysipelotrichia</taxon>
        <taxon>Erysipelotrichales</taxon>
        <taxon>Coprobacillaceae</taxon>
        <taxon>Faecalibacillus</taxon>
    </lineage>
</organism>
<evidence type="ECO:0000256" key="6">
    <source>
        <dbReference type="ARBA" id="ARBA00022839"/>
    </source>
</evidence>
<dbReference type="Proteomes" id="UP000240974">
    <property type="component" value="Unassembled WGS sequence"/>
</dbReference>
<keyword evidence="6" id="KW-0269">Exonuclease</keyword>
<dbReference type="GO" id="GO:0004527">
    <property type="term" value="F:exonuclease activity"/>
    <property type="evidence" value="ECO:0007669"/>
    <property type="project" value="UniProtKB-KW"/>
</dbReference>
<dbReference type="AlphaFoldDB" id="A0A2T3G4K6"/>